<dbReference type="InterPro" id="IPR016024">
    <property type="entry name" value="ARM-type_fold"/>
</dbReference>
<keyword evidence="3" id="KW-0677">Repeat</keyword>
<keyword evidence="5" id="KW-1185">Reference proteome</keyword>
<dbReference type="GO" id="GO:0030425">
    <property type="term" value="C:dendrite"/>
    <property type="evidence" value="ECO:0007669"/>
    <property type="project" value="TreeGrafter"/>
</dbReference>
<evidence type="ECO:0000256" key="1">
    <source>
        <dbReference type="ARBA" id="ARBA00004496"/>
    </source>
</evidence>
<dbReference type="Proteomes" id="UP000494206">
    <property type="component" value="Unassembled WGS sequence"/>
</dbReference>
<comment type="subcellular location">
    <subcellularLocation>
        <location evidence="1">Cytoplasm</location>
    </subcellularLocation>
</comment>
<dbReference type="GO" id="GO:0034128">
    <property type="term" value="P:negative regulation of MyD88-independent toll-like receptor signaling pathway"/>
    <property type="evidence" value="ECO:0007669"/>
    <property type="project" value="InterPro"/>
</dbReference>
<accession>A0A8S1EDZ6</accession>
<dbReference type="AlphaFoldDB" id="A0A8S1EDZ6"/>
<dbReference type="GO" id="GO:0003953">
    <property type="term" value="F:NAD+ nucleosidase activity"/>
    <property type="evidence" value="ECO:0007669"/>
    <property type="project" value="InterPro"/>
</dbReference>
<dbReference type="GO" id="GO:0005737">
    <property type="term" value="C:cytoplasm"/>
    <property type="evidence" value="ECO:0007669"/>
    <property type="project" value="UniProtKB-SubCell"/>
</dbReference>
<dbReference type="Gene3D" id="1.25.10.10">
    <property type="entry name" value="Leucine-rich Repeat Variant"/>
    <property type="match status" value="1"/>
</dbReference>
<name>A0A8S1EDZ6_9PELO</name>
<protein>
    <submittedName>
        <fullName evidence="4">Uncharacterized protein</fullName>
    </submittedName>
</protein>
<dbReference type="EMBL" id="CADEPM010000003">
    <property type="protein sequence ID" value="CAB3401874.1"/>
    <property type="molecule type" value="Genomic_DNA"/>
</dbReference>
<dbReference type="InterPro" id="IPR011989">
    <property type="entry name" value="ARM-like"/>
</dbReference>
<evidence type="ECO:0000313" key="5">
    <source>
        <dbReference type="Proteomes" id="UP000494206"/>
    </source>
</evidence>
<dbReference type="GO" id="GO:0035591">
    <property type="term" value="F:signaling adaptor activity"/>
    <property type="evidence" value="ECO:0007669"/>
    <property type="project" value="InterPro"/>
</dbReference>
<dbReference type="PANTHER" id="PTHR22998">
    <property type="entry name" value="SARM1"/>
    <property type="match status" value="1"/>
</dbReference>
<gene>
    <name evidence="4" type="ORF">CBOVIS_LOCUS4561</name>
</gene>
<dbReference type="PANTHER" id="PTHR22998:SF1">
    <property type="entry name" value="NAD(+) HYDROLASE SARM1"/>
    <property type="match status" value="1"/>
</dbReference>
<evidence type="ECO:0000256" key="2">
    <source>
        <dbReference type="ARBA" id="ARBA00022490"/>
    </source>
</evidence>
<evidence type="ECO:0000256" key="3">
    <source>
        <dbReference type="ARBA" id="ARBA00022737"/>
    </source>
</evidence>
<comment type="caution">
    <text evidence="4">The sequence shown here is derived from an EMBL/GenBank/DDBJ whole genome shotgun (WGS) entry which is preliminary data.</text>
</comment>
<sequence length="259" mass="29446">MTQAMKLTKNPDQQRISMSLMEHMFNQSTYTSLCLIEFGVLDHILLTCKRANGCPETLRHASLGLANLALYSCHEGKKKIIQKKVPDWLFLLASQQDDLTRYYACLAICVLASTKHWDLESAVTKSGTLTLVEPFLLSHQATVFAHEHFHHSQGRAKEWLFKLLPMLKSMRKEARSSAAFHFTMEATIKKDQNKLDLFEAFKNRFRFDYRIHDSTIPIEFMDTVTVGLSGAAKAQSALIELGCERSKSETAKTVDMNII</sequence>
<proteinExistence type="predicted"/>
<organism evidence="4 5">
    <name type="scientific">Caenorhabditis bovis</name>
    <dbReference type="NCBI Taxonomy" id="2654633"/>
    <lineage>
        <taxon>Eukaryota</taxon>
        <taxon>Metazoa</taxon>
        <taxon>Ecdysozoa</taxon>
        <taxon>Nematoda</taxon>
        <taxon>Chromadorea</taxon>
        <taxon>Rhabditida</taxon>
        <taxon>Rhabditina</taxon>
        <taxon>Rhabditomorpha</taxon>
        <taxon>Rhabditoidea</taxon>
        <taxon>Rhabditidae</taxon>
        <taxon>Peloderinae</taxon>
        <taxon>Caenorhabditis</taxon>
    </lineage>
</organism>
<dbReference type="SUPFAM" id="SSF48371">
    <property type="entry name" value="ARM repeat"/>
    <property type="match status" value="1"/>
</dbReference>
<dbReference type="OrthoDB" id="202764at2759"/>
<evidence type="ECO:0000313" key="4">
    <source>
        <dbReference type="EMBL" id="CAB3401874.1"/>
    </source>
</evidence>
<dbReference type="InterPro" id="IPR039184">
    <property type="entry name" value="SARM1"/>
</dbReference>
<reference evidence="4 5" key="1">
    <citation type="submission" date="2020-04" db="EMBL/GenBank/DDBJ databases">
        <authorList>
            <person name="Laetsch R D."/>
            <person name="Stevens L."/>
            <person name="Kumar S."/>
            <person name="Blaxter L. M."/>
        </authorList>
    </citation>
    <scope>NUCLEOTIDE SEQUENCE [LARGE SCALE GENOMIC DNA]</scope>
</reference>
<keyword evidence="2" id="KW-0963">Cytoplasm</keyword>
<dbReference type="GO" id="GO:0048678">
    <property type="term" value="P:response to axon injury"/>
    <property type="evidence" value="ECO:0007669"/>
    <property type="project" value="InterPro"/>
</dbReference>